<sequence length="651" mass="73376">MTANRTSLCETCCRIPTRVFQSHAALYDDRRKLLEFRAPDLLMSAPTCSFCSLVLNAVSARLQAQNAGPKSSQEVHDLLQTVEWWQTFHVEQNQNIPKDVRSPKMTGFVTWTHSNLTPPVAISLQAFGLPGSAASLSASVPEGLALNSSDCKDAFQLSKGWLKTCLLEHKRCRQTLCGTNLSETEQSEMPHLPSRIIQICSVQQGESHRRMIFNTSLVESEGMRGRWVALSHCWGPSRRHPLKTTKGNLHAHRDCIPWPSLPQTFRDAIKIAYMLGVEFIWIDSLCIVQDDLEDWKTESSSMGYIYENAILTIAASGAGDSTEGCFLNRDKTSQAMEVPFPTKEDARGGSFFILPKETTGGPDSSVLNTRAWATQEWILSRRIIHYMRDSMIWSCKTLTQTETGRFIPIRARNNTWAAIVEEYSNRELTLVQDKLIALEGLASEISKTRPDKYWFGLWSGDIPDQLFWFARSKLGKIHVADVPSWSWASRMGAVRFLPFDMEGGGWPRTKPLSRKLCGTSTLEDNRYLCLSGLLKVVPALAKTTDQWSRNAFSTYTERIYRGPLYDIRSEAEEGIGWCVLDAREVPTKPLLCFALVQDYVGDYDEGRFFFYKVLILQAGDPIGDCYERVGAGCIFTSSWFADVETKSIRIA</sequence>
<reference evidence="2" key="1">
    <citation type="journal article" date="2020" name="Stud. Mycol.">
        <title>101 Dothideomycetes genomes: a test case for predicting lifestyles and emergence of pathogens.</title>
        <authorList>
            <person name="Haridas S."/>
            <person name="Albert R."/>
            <person name="Binder M."/>
            <person name="Bloem J."/>
            <person name="Labutti K."/>
            <person name="Salamov A."/>
            <person name="Andreopoulos B."/>
            <person name="Baker S."/>
            <person name="Barry K."/>
            <person name="Bills G."/>
            <person name="Bluhm B."/>
            <person name="Cannon C."/>
            <person name="Castanera R."/>
            <person name="Culley D."/>
            <person name="Daum C."/>
            <person name="Ezra D."/>
            <person name="Gonzalez J."/>
            <person name="Henrissat B."/>
            <person name="Kuo A."/>
            <person name="Liang C."/>
            <person name="Lipzen A."/>
            <person name="Lutzoni F."/>
            <person name="Magnuson J."/>
            <person name="Mondo S."/>
            <person name="Nolan M."/>
            <person name="Ohm R."/>
            <person name="Pangilinan J."/>
            <person name="Park H.-J."/>
            <person name="Ramirez L."/>
            <person name="Alfaro M."/>
            <person name="Sun H."/>
            <person name="Tritt A."/>
            <person name="Yoshinaga Y."/>
            <person name="Zwiers L.-H."/>
            <person name="Turgeon B."/>
            <person name="Goodwin S."/>
            <person name="Spatafora J."/>
            <person name="Crous P."/>
            <person name="Grigoriev I."/>
        </authorList>
    </citation>
    <scope>NUCLEOTIDE SEQUENCE</scope>
    <source>
        <strain evidence="2">CBS 269.34</strain>
    </source>
</reference>
<protein>
    <submittedName>
        <fullName evidence="2">HET-domain-containing protein</fullName>
    </submittedName>
</protein>
<name>A0A6A6R1A8_9PEZI</name>
<dbReference type="OrthoDB" id="5347061at2759"/>
<evidence type="ECO:0000313" key="3">
    <source>
        <dbReference type="Proteomes" id="UP000799750"/>
    </source>
</evidence>
<evidence type="ECO:0000313" key="2">
    <source>
        <dbReference type="EMBL" id="KAF2498568.1"/>
    </source>
</evidence>
<proteinExistence type="predicted"/>
<accession>A0A6A6R1A8</accession>
<dbReference type="Pfam" id="PF06985">
    <property type="entry name" value="HET"/>
    <property type="match status" value="1"/>
</dbReference>
<dbReference type="Proteomes" id="UP000799750">
    <property type="component" value="Unassembled WGS sequence"/>
</dbReference>
<evidence type="ECO:0000259" key="1">
    <source>
        <dbReference type="Pfam" id="PF06985"/>
    </source>
</evidence>
<dbReference type="InterPro" id="IPR010730">
    <property type="entry name" value="HET"/>
</dbReference>
<dbReference type="EMBL" id="MU004185">
    <property type="protein sequence ID" value="KAF2498568.1"/>
    <property type="molecule type" value="Genomic_DNA"/>
</dbReference>
<organism evidence="2 3">
    <name type="scientific">Lophium mytilinum</name>
    <dbReference type="NCBI Taxonomy" id="390894"/>
    <lineage>
        <taxon>Eukaryota</taxon>
        <taxon>Fungi</taxon>
        <taxon>Dikarya</taxon>
        <taxon>Ascomycota</taxon>
        <taxon>Pezizomycotina</taxon>
        <taxon>Dothideomycetes</taxon>
        <taxon>Pleosporomycetidae</taxon>
        <taxon>Mytilinidiales</taxon>
        <taxon>Mytilinidiaceae</taxon>
        <taxon>Lophium</taxon>
    </lineage>
</organism>
<dbReference type="PANTHER" id="PTHR33112:SF16">
    <property type="entry name" value="HETEROKARYON INCOMPATIBILITY DOMAIN-CONTAINING PROTEIN"/>
    <property type="match status" value="1"/>
</dbReference>
<keyword evidence="3" id="KW-1185">Reference proteome</keyword>
<dbReference type="AlphaFoldDB" id="A0A6A6R1A8"/>
<gene>
    <name evidence="2" type="ORF">BU16DRAFT_299291</name>
</gene>
<feature type="domain" description="Heterokaryon incompatibility" evidence="1">
    <location>
        <begin position="227"/>
        <end position="376"/>
    </location>
</feature>
<dbReference type="PANTHER" id="PTHR33112">
    <property type="entry name" value="DOMAIN PROTEIN, PUTATIVE-RELATED"/>
    <property type="match status" value="1"/>
</dbReference>